<dbReference type="EMBL" id="KQ434825">
    <property type="protein sequence ID" value="KZC07364.1"/>
    <property type="molecule type" value="Genomic_DNA"/>
</dbReference>
<sequence>MIENIMLRSLYDSLCRVKMQKHLWFHPFQGYSQVKLQKILNDNISRELLLNKENEILIAAHECDKEKLQKYVKGPYAETIILHCVTNGPYKSFNDLLSINNIENDIMKETSISVTDKKVIDRHKRCKIIPTVKKMKERPKATLGIHVGPSMISWAFVNNDFRVLNWDWEPWCNIKSKNVTYNTISMASSIVEKLPEANAYVIEDVQILNKGINRMMLHLQQQLIVSVMACLRLRGRQLSSSSESDVYVMPYSTTARMFNLLVGSEIVSSNSIVKKIIGNAIEPNNKKLCVIMDIEIKEKYARLNCDEQEQANLSLLRALSFLRLIEIQNDLMPKVERWS</sequence>
<organism evidence="1 2">
    <name type="scientific">Dufourea novaeangliae</name>
    <name type="common">Sweat bee</name>
    <dbReference type="NCBI Taxonomy" id="178035"/>
    <lineage>
        <taxon>Eukaryota</taxon>
        <taxon>Metazoa</taxon>
        <taxon>Ecdysozoa</taxon>
        <taxon>Arthropoda</taxon>
        <taxon>Hexapoda</taxon>
        <taxon>Insecta</taxon>
        <taxon>Pterygota</taxon>
        <taxon>Neoptera</taxon>
        <taxon>Endopterygota</taxon>
        <taxon>Hymenoptera</taxon>
        <taxon>Apocrita</taxon>
        <taxon>Aculeata</taxon>
        <taxon>Apoidea</taxon>
        <taxon>Anthophila</taxon>
        <taxon>Halictidae</taxon>
        <taxon>Rophitinae</taxon>
        <taxon>Dufourea</taxon>
    </lineage>
</organism>
<keyword evidence="2" id="KW-1185">Reference proteome</keyword>
<keyword evidence="1" id="KW-0648">Protein biosynthesis</keyword>
<protein>
    <submittedName>
        <fullName evidence="1">Transcription elongation factor, mitochondrial</fullName>
    </submittedName>
</protein>
<dbReference type="PANTHER" id="PTHR21053:SF2">
    <property type="entry name" value="TRANSCRIPTION ELONGATION FACTOR, MITOCHONDRIAL"/>
    <property type="match status" value="1"/>
</dbReference>
<dbReference type="InterPro" id="IPR039150">
    <property type="entry name" value="TEFM"/>
</dbReference>
<dbReference type="OMA" id="MIENIML"/>
<dbReference type="GO" id="GO:0006392">
    <property type="term" value="P:transcription elongation by mitochondrial RNA polymerase"/>
    <property type="evidence" value="ECO:0007669"/>
    <property type="project" value="InterPro"/>
</dbReference>
<accession>A0A154P7R4</accession>
<evidence type="ECO:0000313" key="1">
    <source>
        <dbReference type="EMBL" id="KZC07364.1"/>
    </source>
</evidence>
<proteinExistence type="predicted"/>
<dbReference type="GO" id="GO:0042645">
    <property type="term" value="C:mitochondrial nucleoid"/>
    <property type="evidence" value="ECO:0007669"/>
    <property type="project" value="TreeGrafter"/>
</dbReference>
<dbReference type="GO" id="GO:0003746">
    <property type="term" value="F:translation elongation factor activity"/>
    <property type="evidence" value="ECO:0007669"/>
    <property type="project" value="UniProtKB-KW"/>
</dbReference>
<evidence type="ECO:0000313" key="2">
    <source>
        <dbReference type="Proteomes" id="UP000076502"/>
    </source>
</evidence>
<keyword evidence="1" id="KW-0251">Elongation factor</keyword>
<dbReference type="PANTHER" id="PTHR21053">
    <property type="entry name" value="TRANSCRIPTION ELONGATION FACTOR, MITOCHONDRIAL"/>
    <property type="match status" value="1"/>
</dbReference>
<reference evidence="1 2" key="1">
    <citation type="submission" date="2015-07" db="EMBL/GenBank/DDBJ databases">
        <title>The genome of Dufourea novaeangliae.</title>
        <authorList>
            <person name="Pan H."/>
            <person name="Kapheim K."/>
        </authorList>
    </citation>
    <scope>NUCLEOTIDE SEQUENCE [LARGE SCALE GENOMIC DNA]</scope>
    <source>
        <strain evidence="1">0120121106</strain>
        <tissue evidence="1">Whole body</tissue>
    </source>
</reference>
<dbReference type="AlphaFoldDB" id="A0A154P7R4"/>
<dbReference type="Proteomes" id="UP000076502">
    <property type="component" value="Unassembled WGS sequence"/>
</dbReference>
<gene>
    <name evidence="1" type="ORF">WN55_09782</name>
</gene>
<dbReference type="GO" id="GO:0030337">
    <property type="term" value="F:DNA polymerase processivity factor activity"/>
    <property type="evidence" value="ECO:0007669"/>
    <property type="project" value="TreeGrafter"/>
</dbReference>
<name>A0A154P7R4_DUFNO</name>
<dbReference type="OrthoDB" id="5949570at2759"/>